<organism evidence="2 3">
    <name type="scientific">Candidatus Collierbacteria bacterium GW2011_GWA2_42_17</name>
    <dbReference type="NCBI Taxonomy" id="1618378"/>
    <lineage>
        <taxon>Bacteria</taxon>
        <taxon>Candidatus Collieribacteriota</taxon>
    </lineage>
</organism>
<comment type="caution">
    <text evidence="2">The sequence shown here is derived from an EMBL/GenBank/DDBJ whole genome shotgun (WGS) entry which is preliminary data.</text>
</comment>
<dbReference type="Pfam" id="PF01592">
    <property type="entry name" value="NifU_N"/>
    <property type="match status" value="1"/>
</dbReference>
<evidence type="ECO:0000259" key="1">
    <source>
        <dbReference type="Pfam" id="PF01592"/>
    </source>
</evidence>
<dbReference type="Proteomes" id="UP000033854">
    <property type="component" value="Unassembled WGS sequence"/>
</dbReference>
<dbReference type="AlphaFoldDB" id="A0A0G0Z2C0"/>
<dbReference type="InterPro" id="IPR002871">
    <property type="entry name" value="NIF_FeS_clus_asmbl_NifU_N"/>
</dbReference>
<reference evidence="2 3" key="1">
    <citation type="journal article" date="2015" name="Nature">
        <title>rRNA introns, odd ribosomes, and small enigmatic genomes across a large radiation of phyla.</title>
        <authorList>
            <person name="Brown C.T."/>
            <person name="Hug L.A."/>
            <person name="Thomas B.C."/>
            <person name="Sharon I."/>
            <person name="Castelle C.J."/>
            <person name="Singh A."/>
            <person name="Wilkins M.J."/>
            <person name="Williams K.H."/>
            <person name="Banfield J.F."/>
        </authorList>
    </citation>
    <scope>NUCLEOTIDE SEQUENCE [LARGE SCALE GENOMIC DNA]</scope>
</reference>
<feature type="domain" description="NIF system FeS cluster assembly NifU N-terminal" evidence="1">
    <location>
        <begin position="3"/>
        <end position="110"/>
    </location>
</feature>
<sequence length="118" mass="12864">MSEYREIIIDHYKNPRNMGELAGADKIVDEANASCGDLIKIYVKLAKGKIVDMKWQGIGCAISTAGASMLSEKVVDMSKTDLEKFGEEGVVSMLGGEIMPGRMKCATLAFRGLLKVFE</sequence>
<dbReference type="CDD" id="cd06664">
    <property type="entry name" value="IscU_like"/>
    <property type="match status" value="1"/>
</dbReference>
<dbReference type="SUPFAM" id="SSF82649">
    <property type="entry name" value="SufE/NifU"/>
    <property type="match status" value="1"/>
</dbReference>
<protein>
    <submittedName>
        <fullName evidence="2">SUF system FeS assembly protein, NifU family</fullName>
    </submittedName>
</protein>
<dbReference type="Gene3D" id="3.90.1010.10">
    <property type="match status" value="1"/>
</dbReference>
<dbReference type="PANTHER" id="PTHR10093">
    <property type="entry name" value="IRON-SULFUR CLUSTER ASSEMBLY ENZYME NIFU HOMOLOG"/>
    <property type="match status" value="1"/>
</dbReference>
<accession>A0A0G0Z2C0</accession>
<dbReference type="GO" id="GO:0016226">
    <property type="term" value="P:iron-sulfur cluster assembly"/>
    <property type="evidence" value="ECO:0007669"/>
    <property type="project" value="InterPro"/>
</dbReference>
<dbReference type="EMBL" id="LCDA01000004">
    <property type="protein sequence ID" value="KKS42935.1"/>
    <property type="molecule type" value="Genomic_DNA"/>
</dbReference>
<proteinExistence type="predicted"/>
<dbReference type="GO" id="GO:0005506">
    <property type="term" value="F:iron ion binding"/>
    <property type="evidence" value="ECO:0007669"/>
    <property type="project" value="InterPro"/>
</dbReference>
<evidence type="ECO:0000313" key="3">
    <source>
        <dbReference type="Proteomes" id="UP000033854"/>
    </source>
</evidence>
<dbReference type="GO" id="GO:0051536">
    <property type="term" value="F:iron-sulfur cluster binding"/>
    <property type="evidence" value="ECO:0007669"/>
    <property type="project" value="InterPro"/>
</dbReference>
<name>A0A0G0Z2C0_9BACT</name>
<evidence type="ECO:0000313" key="2">
    <source>
        <dbReference type="EMBL" id="KKS42935.1"/>
    </source>
</evidence>
<gene>
    <name evidence="2" type="ORF">UV06_C0004G0070</name>
</gene>